<dbReference type="Pfam" id="PF11186">
    <property type="entry name" value="DUF2972"/>
    <property type="match status" value="1"/>
</dbReference>
<name>Q5M6N9_CAMJU</name>
<proteinExistence type="predicted"/>
<dbReference type="AlphaFoldDB" id="Q5M6N9"/>
<gene>
    <name evidence="1" type="ORF">HS1.07</name>
</gene>
<evidence type="ECO:0000313" key="1">
    <source>
        <dbReference type="EMBL" id="CAI38896.1"/>
    </source>
</evidence>
<dbReference type="InterPro" id="IPR021353">
    <property type="entry name" value="DUF2972"/>
</dbReference>
<dbReference type="EMBL" id="BX545859">
    <property type="protein sequence ID" value="CAI38896.1"/>
    <property type="molecule type" value="Genomic_DNA"/>
</dbReference>
<keyword evidence="1" id="KW-0808">Transferase</keyword>
<organism evidence="1">
    <name type="scientific">Campylobacter jejuni</name>
    <dbReference type="NCBI Taxonomy" id="197"/>
    <lineage>
        <taxon>Bacteria</taxon>
        <taxon>Pseudomonadati</taxon>
        <taxon>Campylobacterota</taxon>
        <taxon>Epsilonproteobacteria</taxon>
        <taxon>Campylobacterales</taxon>
        <taxon>Campylobacteraceae</taxon>
        <taxon>Campylobacter</taxon>
    </lineage>
</organism>
<accession>Q5M6N9</accession>
<sequence>MHKPNSAIERIKNHLAYKLGKVMIDFSHQRNNYKYGGGYIALFKKLYKIKKQHKKEQKIYQQTIQVFPQLKYPNLETCSDYEQALKYKFHLSYMLGEVLIQTFQNLHKGSMFKLAKNIKKANKEFKIFKEIFNNFAKLSPNIIKIISKNKQAFLKELPRIQNVLKIHQDYQPILDNIFHNFNYFIQKFNLIEEWLLSNDFNEKYKKENHPYPSLLDPKKLNDEKEKINYKNIPAELAWEINLPLPDNYEFVYPLFGLSGGGALSSFFQKCGLNMHYDFHRSFLKSYYLNYNLFKERHRNNILYYTEWGLNTLYREKFLSLFLKKVIILFLVRDPISRLKTAVNHHTNNPDKDVRLFNLSSDFNKILNCKKYGTSIVGKFANAPMIEYLNFWFFTDRWFLYNSLLSSIRNFEVFYIDMEEIKPAKAFDTMCDLANKFGFKKPTDKKFFEGVMNGDFLGILPFTLYIHSKDIDNVYSLMKSYENLSSLKDNDGIHLQITSTNLVEFYKQSKEYINFTKEFFDKPLKYENLGIFLKPQEFGRLKQDSKLFDVTKRYLNNFIEALEERIDLEKAKLFKEKDVLNYLKENKELRVKLKNILDKELVHIKQHRPDIVASWKYYQEFEKMCKELDDGDIYEKDL</sequence>
<dbReference type="RefSeq" id="WP_032583954.1">
    <property type="nucleotide sequence ID" value="NZ_CUUY01000007.1"/>
</dbReference>
<dbReference type="GO" id="GO:0016740">
    <property type="term" value="F:transferase activity"/>
    <property type="evidence" value="ECO:0007669"/>
    <property type="project" value="UniProtKB-KW"/>
</dbReference>
<reference evidence="1" key="1">
    <citation type="journal article" date="2005" name="Mol. Microbiol.">
        <title>Analysis of Campylobacter jejuni capsular loci reveals multiple mechanisms for the generation of structural diversity and the ability to form complex heptoses.</title>
        <authorList>
            <person name="Karlyshev A.V."/>
            <person name="Champion O.L."/>
            <person name="Churcher C."/>
            <person name="Brisson J.R."/>
            <person name="Jarrell H.C."/>
            <person name="Gilbert M."/>
            <person name="Brochu D."/>
            <person name="St Michael F."/>
            <person name="Li J."/>
            <person name="Wakarchuk W.W."/>
            <person name="Goodhead I."/>
            <person name="Sanders M."/>
            <person name="Stevens K."/>
            <person name="White B."/>
            <person name="Parkhill J."/>
            <person name="Wren B.W."/>
            <person name="Szymanski C.M."/>
        </authorList>
    </citation>
    <scope>NUCLEOTIDE SEQUENCE</scope>
    <source>
        <strain evidence="1">G1</strain>
    </source>
</reference>
<protein>
    <submittedName>
        <fullName evidence="1">Putative sugar transferase</fullName>
    </submittedName>
</protein>